<keyword evidence="2" id="KW-1185">Reference proteome</keyword>
<dbReference type="OrthoDB" id="5396520at2759"/>
<dbReference type="GeneID" id="19323148"/>
<dbReference type="RefSeq" id="XP_007913557.1">
    <property type="nucleotide sequence ID" value="XM_007915366.1"/>
</dbReference>
<sequence length="124" mass="13830">MPSYELTPQAFTAPTDAIPYMTVTFRVPQSSARRDRDDPIFPASGLQLSLENNRREAFLEERLTARDLGASGGVCVARVPAGEIPQFRGPEWADQTVVVKMHAWKGEKWLGSWEVGRMEAPLGR</sequence>
<gene>
    <name evidence="1" type="ORF">UCRPA7_2857</name>
</gene>
<reference evidence="2" key="1">
    <citation type="journal article" date="2013" name="Genome Announc.">
        <title>Draft genome sequence of the ascomycete Phaeoacremonium aleophilum strain UCR-PA7, a causal agent of the esca disease complex in grapevines.</title>
        <authorList>
            <person name="Blanco-Ulate B."/>
            <person name="Rolshausen P."/>
            <person name="Cantu D."/>
        </authorList>
    </citation>
    <scope>NUCLEOTIDE SEQUENCE [LARGE SCALE GENOMIC DNA]</scope>
    <source>
        <strain evidence="2">UCR-PA7</strain>
    </source>
</reference>
<evidence type="ECO:0000313" key="1">
    <source>
        <dbReference type="EMBL" id="EOO01615.1"/>
    </source>
</evidence>
<proteinExistence type="predicted"/>
<name>R8BQQ5_PHAM7</name>
<dbReference type="HOGENOM" id="CLU_2005495_0_0_1"/>
<organism evidence="1 2">
    <name type="scientific">Phaeoacremonium minimum (strain UCR-PA7)</name>
    <name type="common">Esca disease fungus</name>
    <name type="synonym">Togninia minima</name>
    <dbReference type="NCBI Taxonomy" id="1286976"/>
    <lineage>
        <taxon>Eukaryota</taxon>
        <taxon>Fungi</taxon>
        <taxon>Dikarya</taxon>
        <taxon>Ascomycota</taxon>
        <taxon>Pezizomycotina</taxon>
        <taxon>Sordariomycetes</taxon>
        <taxon>Sordariomycetidae</taxon>
        <taxon>Togniniales</taxon>
        <taxon>Togniniaceae</taxon>
        <taxon>Phaeoacremonium</taxon>
    </lineage>
</organism>
<evidence type="ECO:0000313" key="2">
    <source>
        <dbReference type="Proteomes" id="UP000014074"/>
    </source>
</evidence>
<dbReference type="Proteomes" id="UP000014074">
    <property type="component" value="Unassembled WGS sequence"/>
</dbReference>
<dbReference type="AlphaFoldDB" id="R8BQQ5"/>
<dbReference type="EMBL" id="KB932984">
    <property type="protein sequence ID" value="EOO01615.1"/>
    <property type="molecule type" value="Genomic_DNA"/>
</dbReference>
<accession>R8BQQ5</accession>
<protein>
    <submittedName>
        <fullName evidence="1">Uncharacterized protein</fullName>
    </submittedName>
</protein>
<dbReference type="KEGG" id="tmn:UCRPA7_2857"/>